<keyword evidence="6 11" id="KW-1133">Transmembrane helix</keyword>
<keyword evidence="3" id="KW-0349">Heme</keyword>
<comment type="similarity">
    <text evidence="2">Belongs to the fatty acid desaturase type 1 family.</text>
</comment>
<comment type="caution">
    <text evidence="13">The sequence shown here is derived from an EMBL/GenBank/DDBJ whole genome shotgun (WGS) entry which is preliminary data.</text>
</comment>
<evidence type="ECO:0000313" key="13">
    <source>
        <dbReference type="EMBL" id="CAG8642880.1"/>
    </source>
</evidence>
<keyword evidence="9" id="KW-0443">Lipid metabolism</keyword>
<dbReference type="AlphaFoldDB" id="A0A9N9H2P2"/>
<feature type="transmembrane region" description="Helical" evidence="11">
    <location>
        <begin position="141"/>
        <end position="172"/>
    </location>
</feature>
<dbReference type="SMART" id="SM01117">
    <property type="entry name" value="Cyt-b5"/>
    <property type="match status" value="1"/>
</dbReference>
<dbReference type="Proteomes" id="UP000789759">
    <property type="component" value="Unassembled WGS sequence"/>
</dbReference>
<keyword evidence="8" id="KW-0408">Iron</keyword>
<dbReference type="CDD" id="cd03506">
    <property type="entry name" value="Delta6-FADS-like"/>
    <property type="match status" value="1"/>
</dbReference>
<evidence type="ECO:0000256" key="8">
    <source>
        <dbReference type="ARBA" id="ARBA00023004"/>
    </source>
</evidence>
<dbReference type="GO" id="GO:0016717">
    <property type="term" value="F:oxidoreductase activity, acting on paired donors, with oxidation of a pair of donors resulting in the reduction of molecular oxygen to two molecules of water"/>
    <property type="evidence" value="ECO:0007669"/>
    <property type="project" value="TreeGrafter"/>
</dbReference>
<evidence type="ECO:0000256" key="9">
    <source>
        <dbReference type="ARBA" id="ARBA00023098"/>
    </source>
</evidence>
<dbReference type="InterPro" id="IPR012171">
    <property type="entry name" value="Fatty_acid_desaturase"/>
</dbReference>
<dbReference type="OrthoDB" id="260091at2759"/>
<dbReference type="EMBL" id="CAJVQA010006586">
    <property type="protein sequence ID" value="CAG8642880.1"/>
    <property type="molecule type" value="Genomic_DNA"/>
</dbReference>
<accession>A0A9N9H2P2</accession>
<dbReference type="PANTHER" id="PTHR19353">
    <property type="entry name" value="FATTY ACID DESATURASE 2"/>
    <property type="match status" value="1"/>
</dbReference>
<evidence type="ECO:0000256" key="7">
    <source>
        <dbReference type="ARBA" id="ARBA00023002"/>
    </source>
</evidence>
<dbReference type="GO" id="GO:0046872">
    <property type="term" value="F:metal ion binding"/>
    <property type="evidence" value="ECO:0007669"/>
    <property type="project" value="UniProtKB-KW"/>
</dbReference>
<evidence type="ECO:0000256" key="5">
    <source>
        <dbReference type="ARBA" id="ARBA00022723"/>
    </source>
</evidence>
<evidence type="ECO:0000256" key="4">
    <source>
        <dbReference type="ARBA" id="ARBA00022692"/>
    </source>
</evidence>
<dbReference type="Pfam" id="PF00487">
    <property type="entry name" value="FA_desaturase"/>
    <property type="match status" value="1"/>
</dbReference>
<keyword evidence="14" id="KW-1185">Reference proteome</keyword>
<dbReference type="InterPro" id="IPR036400">
    <property type="entry name" value="Cyt_B5-like_heme/steroid_sf"/>
</dbReference>
<feature type="domain" description="Cytochrome b5 heme-binding" evidence="12">
    <location>
        <begin position="14"/>
        <end position="101"/>
    </location>
</feature>
<comment type="subcellular location">
    <subcellularLocation>
        <location evidence="1">Membrane</location>
        <topology evidence="1">Multi-pass membrane protein</topology>
    </subcellularLocation>
</comment>
<organism evidence="13 14">
    <name type="scientific">Cetraspora pellucida</name>
    <dbReference type="NCBI Taxonomy" id="1433469"/>
    <lineage>
        <taxon>Eukaryota</taxon>
        <taxon>Fungi</taxon>
        <taxon>Fungi incertae sedis</taxon>
        <taxon>Mucoromycota</taxon>
        <taxon>Glomeromycotina</taxon>
        <taxon>Glomeromycetes</taxon>
        <taxon>Diversisporales</taxon>
        <taxon>Gigasporaceae</taxon>
        <taxon>Cetraspora</taxon>
    </lineage>
</organism>
<evidence type="ECO:0000256" key="3">
    <source>
        <dbReference type="ARBA" id="ARBA00022617"/>
    </source>
</evidence>
<evidence type="ECO:0000256" key="6">
    <source>
        <dbReference type="ARBA" id="ARBA00022989"/>
    </source>
</evidence>
<dbReference type="Pfam" id="PF00173">
    <property type="entry name" value="Cyt-b5"/>
    <property type="match status" value="1"/>
</dbReference>
<evidence type="ECO:0000256" key="10">
    <source>
        <dbReference type="ARBA" id="ARBA00023136"/>
    </source>
</evidence>
<dbReference type="GO" id="GO:0020037">
    <property type="term" value="F:heme binding"/>
    <property type="evidence" value="ECO:0007669"/>
    <property type="project" value="InterPro"/>
</dbReference>
<dbReference type="SUPFAM" id="SSF55856">
    <property type="entry name" value="Cytochrome b5-like heme/steroid binding domain"/>
    <property type="match status" value="1"/>
</dbReference>
<sequence>MSPRASSNLDYEGIRTFRRVEVTESRQIIQRSINGTIYSKDQPWYIIIDNKVYDIKDFVPNHPGGAPILTHIGKDATDVFYSFHPESVHDLLANYYVGDITPEDIILPKGMHIRELKVRFTKLGYFKSSKIYYIYKCSFNIILWSISVMILAAFGNTLLGVLSGAAVMALFWQQCGWLSHDFLHHQVFEKRCYNNWLGSFFGALCQGFGPCWWKNKHNTHHAAPNVHGQDPDIDTHPLLSWSEHALTDLFDPELAREHAKAYPKWFARLMVNNQTINYFPLLAFARLSWCAQSIQYILPNGQTGSIGDAHMPVSLLEQISQAMCGLLLALSFSLNHNGMKVLTEEETMNTDFYVEQVITGRDVTAHSLMGCWFVEWFMGGLNYQIEHHIFPTMPRHSYHKISPIIQSLCAEYNIPYHKTTFMEDAKNKKIYTPEQKATKNDARRLTFMTPDKRLISKFKCVINKAPALRNDTSFY</sequence>
<evidence type="ECO:0000313" key="14">
    <source>
        <dbReference type="Proteomes" id="UP000789759"/>
    </source>
</evidence>
<reference evidence="13" key="1">
    <citation type="submission" date="2021-06" db="EMBL/GenBank/DDBJ databases">
        <authorList>
            <person name="Kallberg Y."/>
            <person name="Tangrot J."/>
            <person name="Rosling A."/>
        </authorList>
    </citation>
    <scope>NUCLEOTIDE SEQUENCE</scope>
    <source>
        <strain evidence="13">FL966</strain>
    </source>
</reference>
<dbReference type="GO" id="GO:0006629">
    <property type="term" value="P:lipid metabolic process"/>
    <property type="evidence" value="ECO:0007669"/>
    <property type="project" value="UniProtKB-KW"/>
</dbReference>
<evidence type="ECO:0000256" key="2">
    <source>
        <dbReference type="ARBA" id="ARBA00009295"/>
    </source>
</evidence>
<protein>
    <submittedName>
        <fullName evidence="13">23207_t:CDS:1</fullName>
    </submittedName>
</protein>
<keyword evidence="5" id="KW-0479">Metal-binding</keyword>
<dbReference type="PIRSF" id="PIRSF015921">
    <property type="entry name" value="FA_sphinglp_des"/>
    <property type="match status" value="1"/>
</dbReference>
<dbReference type="InterPro" id="IPR001199">
    <property type="entry name" value="Cyt_B5-like_heme/steroid-bd"/>
</dbReference>
<gene>
    <name evidence="13" type="ORF">CPELLU_LOCUS8941</name>
</gene>
<evidence type="ECO:0000256" key="1">
    <source>
        <dbReference type="ARBA" id="ARBA00004141"/>
    </source>
</evidence>
<keyword evidence="10 11" id="KW-0472">Membrane</keyword>
<evidence type="ECO:0000259" key="12">
    <source>
        <dbReference type="PROSITE" id="PS50255"/>
    </source>
</evidence>
<dbReference type="Gene3D" id="3.10.120.10">
    <property type="entry name" value="Cytochrome b5-like heme/steroid binding domain"/>
    <property type="match status" value="1"/>
</dbReference>
<dbReference type="PANTHER" id="PTHR19353:SF88">
    <property type="entry name" value="DELTA(5) FATTY ACID DESATURASE FAT-4"/>
    <property type="match status" value="1"/>
</dbReference>
<keyword evidence="4 11" id="KW-0812">Transmembrane</keyword>
<dbReference type="GO" id="GO:0016020">
    <property type="term" value="C:membrane"/>
    <property type="evidence" value="ECO:0007669"/>
    <property type="project" value="UniProtKB-SubCell"/>
</dbReference>
<dbReference type="PROSITE" id="PS00191">
    <property type="entry name" value="CYTOCHROME_B5_1"/>
    <property type="match status" value="1"/>
</dbReference>
<dbReference type="PROSITE" id="PS50255">
    <property type="entry name" value="CYTOCHROME_B5_2"/>
    <property type="match status" value="1"/>
</dbReference>
<evidence type="ECO:0000256" key="11">
    <source>
        <dbReference type="SAM" id="Phobius"/>
    </source>
</evidence>
<dbReference type="InterPro" id="IPR005804">
    <property type="entry name" value="FA_desaturase_dom"/>
</dbReference>
<proteinExistence type="inferred from homology"/>
<keyword evidence="7" id="KW-0560">Oxidoreductase</keyword>
<dbReference type="InterPro" id="IPR018506">
    <property type="entry name" value="Cyt_B5_heme-BS"/>
</dbReference>
<name>A0A9N9H2P2_9GLOM</name>